<evidence type="ECO:0000256" key="10">
    <source>
        <dbReference type="RuleBase" id="RU003915"/>
    </source>
</evidence>
<comment type="function">
    <text evidence="8">Also involved in hydrogenase metallocenter assembly, probably by participating in the nickel insertion step. This function in hydrogenase biosynthesis requires chaperone activity and the presence of the metal-binding domain, but not PPIase activity.</text>
</comment>
<evidence type="ECO:0000256" key="9">
    <source>
        <dbReference type="PROSITE-ProRule" id="PRU00277"/>
    </source>
</evidence>
<dbReference type="Gene3D" id="3.10.50.40">
    <property type="match status" value="1"/>
</dbReference>
<evidence type="ECO:0000256" key="7">
    <source>
        <dbReference type="ARBA" id="ARBA00023235"/>
    </source>
</evidence>
<proteinExistence type="inferred from homology"/>
<gene>
    <name evidence="12" type="ORF">DRP53_10840</name>
</gene>
<evidence type="ECO:0000259" key="11">
    <source>
        <dbReference type="PROSITE" id="PS50059"/>
    </source>
</evidence>
<dbReference type="EMBL" id="QNBE01000167">
    <property type="protein sequence ID" value="RKX68401.1"/>
    <property type="molecule type" value="Genomic_DNA"/>
</dbReference>
<dbReference type="Pfam" id="PF00254">
    <property type="entry name" value="FKBP_C"/>
    <property type="match status" value="1"/>
</dbReference>
<organism evidence="12 13">
    <name type="scientific">candidate division WOR-3 bacterium</name>
    <dbReference type="NCBI Taxonomy" id="2052148"/>
    <lineage>
        <taxon>Bacteria</taxon>
        <taxon>Bacteria division WOR-3</taxon>
    </lineage>
</organism>
<comment type="caution">
    <text evidence="12">The sequence shown here is derived from an EMBL/GenBank/DDBJ whole genome shotgun (WGS) entry which is preliminary data.</text>
</comment>
<evidence type="ECO:0000256" key="5">
    <source>
        <dbReference type="ARBA" id="ARBA00023110"/>
    </source>
</evidence>
<evidence type="ECO:0000256" key="8">
    <source>
        <dbReference type="ARBA" id="ARBA00037071"/>
    </source>
</evidence>
<dbReference type="GO" id="GO:0042026">
    <property type="term" value="P:protein refolding"/>
    <property type="evidence" value="ECO:0007669"/>
    <property type="project" value="UniProtKB-ARBA"/>
</dbReference>
<accession>A0A660SEG0</accession>
<feature type="domain" description="PPIase FKBP-type" evidence="11">
    <location>
        <begin position="7"/>
        <end position="101"/>
    </location>
</feature>
<dbReference type="PANTHER" id="PTHR47861:SF3">
    <property type="entry name" value="FKBP-TYPE PEPTIDYL-PROLYL CIS-TRANS ISOMERASE SLYD"/>
    <property type="match status" value="1"/>
</dbReference>
<keyword evidence="6" id="KW-0143">Chaperone</keyword>
<comment type="catalytic activity">
    <reaction evidence="1 9 10">
        <text>[protein]-peptidylproline (omega=180) = [protein]-peptidylproline (omega=0)</text>
        <dbReference type="Rhea" id="RHEA:16237"/>
        <dbReference type="Rhea" id="RHEA-COMP:10747"/>
        <dbReference type="Rhea" id="RHEA-COMP:10748"/>
        <dbReference type="ChEBI" id="CHEBI:83833"/>
        <dbReference type="ChEBI" id="CHEBI:83834"/>
        <dbReference type="EC" id="5.2.1.8"/>
    </reaction>
</comment>
<evidence type="ECO:0000256" key="4">
    <source>
        <dbReference type="ARBA" id="ARBA00022490"/>
    </source>
</evidence>
<dbReference type="EC" id="5.2.1.8" evidence="10"/>
<dbReference type="GO" id="GO:0003755">
    <property type="term" value="F:peptidyl-prolyl cis-trans isomerase activity"/>
    <property type="evidence" value="ECO:0007669"/>
    <property type="project" value="UniProtKB-UniRule"/>
</dbReference>
<sequence>MLQAKNGDTVKVHYTGRLEDGRIFDSSRDREPLEFTLGEGKIIPGFERAVLGMAPGESKTVRIGPEEAYGPHREELVVTVLRSEFPPSITPKLGMELVFRQPDGRPLRVRIVEVSEDSVTLDGNHPLAGRDLIFEIELLEIV</sequence>
<evidence type="ECO:0000256" key="6">
    <source>
        <dbReference type="ARBA" id="ARBA00023186"/>
    </source>
</evidence>
<keyword evidence="4" id="KW-0963">Cytoplasm</keyword>
<evidence type="ECO:0000256" key="3">
    <source>
        <dbReference type="ARBA" id="ARBA00006577"/>
    </source>
</evidence>
<name>A0A660SEG0_UNCW3</name>
<dbReference type="InterPro" id="IPR001179">
    <property type="entry name" value="PPIase_FKBP_dom"/>
</dbReference>
<dbReference type="Proteomes" id="UP000268469">
    <property type="component" value="Unassembled WGS sequence"/>
</dbReference>
<evidence type="ECO:0000256" key="1">
    <source>
        <dbReference type="ARBA" id="ARBA00000971"/>
    </source>
</evidence>
<evidence type="ECO:0000313" key="12">
    <source>
        <dbReference type="EMBL" id="RKX68401.1"/>
    </source>
</evidence>
<keyword evidence="7 9" id="KW-0413">Isomerase</keyword>
<comment type="similarity">
    <text evidence="3 10">Belongs to the FKBP-type PPIase family.</text>
</comment>
<protein>
    <recommendedName>
        <fullName evidence="10">Peptidyl-prolyl cis-trans isomerase</fullName>
        <ecNumber evidence="10">5.2.1.8</ecNumber>
    </recommendedName>
</protein>
<dbReference type="SUPFAM" id="SSF54534">
    <property type="entry name" value="FKBP-like"/>
    <property type="match status" value="1"/>
</dbReference>
<dbReference type="AlphaFoldDB" id="A0A660SEG0"/>
<dbReference type="GO" id="GO:0005737">
    <property type="term" value="C:cytoplasm"/>
    <property type="evidence" value="ECO:0007669"/>
    <property type="project" value="UniProtKB-SubCell"/>
</dbReference>
<evidence type="ECO:0000313" key="13">
    <source>
        <dbReference type="Proteomes" id="UP000268469"/>
    </source>
</evidence>
<keyword evidence="5 9" id="KW-0697">Rotamase</keyword>
<dbReference type="InterPro" id="IPR046357">
    <property type="entry name" value="PPIase_dom_sf"/>
</dbReference>
<evidence type="ECO:0000256" key="2">
    <source>
        <dbReference type="ARBA" id="ARBA00004496"/>
    </source>
</evidence>
<dbReference type="PROSITE" id="PS50059">
    <property type="entry name" value="FKBP_PPIASE"/>
    <property type="match status" value="1"/>
</dbReference>
<dbReference type="PANTHER" id="PTHR47861">
    <property type="entry name" value="FKBP-TYPE PEPTIDYL-PROLYL CIS-TRANS ISOMERASE SLYD"/>
    <property type="match status" value="1"/>
</dbReference>
<comment type="subcellular location">
    <subcellularLocation>
        <location evidence="2">Cytoplasm</location>
    </subcellularLocation>
</comment>
<reference evidence="12 13" key="1">
    <citation type="submission" date="2018-06" db="EMBL/GenBank/DDBJ databases">
        <title>Extensive metabolic versatility and redundancy in microbially diverse, dynamic hydrothermal sediments.</title>
        <authorList>
            <person name="Dombrowski N."/>
            <person name="Teske A."/>
            <person name="Baker B.J."/>
        </authorList>
    </citation>
    <scope>NUCLEOTIDE SEQUENCE [LARGE SCALE GENOMIC DNA]</scope>
    <source>
        <strain evidence="12">B36_G15</strain>
    </source>
</reference>